<keyword evidence="3 9" id="KW-0812">Transmembrane</keyword>
<feature type="non-terminal residue" evidence="10">
    <location>
        <position position="1"/>
    </location>
</feature>
<keyword evidence="5 9" id="KW-1133">Transmembrane helix</keyword>
<protein>
    <recommendedName>
        <fullName evidence="2">Seipin</fullName>
    </recommendedName>
</protein>
<dbReference type="EMBL" id="LR899612">
    <property type="protein sequence ID" value="CAD7241088.1"/>
    <property type="molecule type" value="Genomic_DNA"/>
</dbReference>
<keyword evidence="4" id="KW-0256">Endoplasmic reticulum</keyword>
<feature type="transmembrane region" description="Helical" evidence="9">
    <location>
        <begin position="154"/>
        <end position="173"/>
    </location>
</feature>
<evidence type="ECO:0000256" key="3">
    <source>
        <dbReference type="ARBA" id="ARBA00022692"/>
    </source>
</evidence>
<feature type="transmembrane region" description="Helical" evidence="9">
    <location>
        <begin position="33"/>
        <end position="58"/>
    </location>
</feature>
<dbReference type="OrthoDB" id="3990054at2759"/>
<sequence>MKMPKIFIGKVVEDYRKRALHFAFTFKDVLYKLLVVLLTTTVLIWLSVFLYGVFYYLYMPAVAHTRPVHFIFEPCKEEAGLCSFPSANVTLAQRFKDHLLMRGQQYHVLLDLDMPESPMNQQLGMFMVKIDLKDYDGNVRKSGTRAAMLRYRSFLHQLVYTLAFAPVLLTGTFEEKQLVTVELLSLFEDDPNDPVTHAIIEVQSRHVQIYGAQLRVHAHFTGLRYLMFHFPVLSAVIGIATNLFFLILVASFSWYHWVFLPYHENVVRVGFDDATYKSLEARRAELKERMEKQKHMKVDSRLRSRSLSYDSLPVIEEYDTGKERHKIENLSSLPSSNESLHQPRKITRVSTKEALSILKDSSPGTPSFGSEEEREG</sequence>
<evidence type="ECO:0000313" key="10">
    <source>
        <dbReference type="EMBL" id="CAD7241088.1"/>
    </source>
</evidence>
<evidence type="ECO:0000256" key="2">
    <source>
        <dbReference type="ARBA" id="ARBA00022064"/>
    </source>
</evidence>
<evidence type="ECO:0000313" key="11">
    <source>
        <dbReference type="Proteomes" id="UP000677054"/>
    </source>
</evidence>
<evidence type="ECO:0000256" key="9">
    <source>
        <dbReference type="SAM" id="Phobius"/>
    </source>
</evidence>
<dbReference type="PANTHER" id="PTHR21212:SF0">
    <property type="entry name" value="SEIPIN"/>
    <property type="match status" value="1"/>
</dbReference>
<dbReference type="GO" id="GO:0140042">
    <property type="term" value="P:lipid droplet formation"/>
    <property type="evidence" value="ECO:0007669"/>
    <property type="project" value="UniProtKB-ARBA"/>
</dbReference>
<accession>A0A7R9A2R1</accession>
<evidence type="ECO:0000256" key="5">
    <source>
        <dbReference type="ARBA" id="ARBA00022989"/>
    </source>
</evidence>
<evidence type="ECO:0000256" key="7">
    <source>
        <dbReference type="ARBA" id="ARBA00023136"/>
    </source>
</evidence>
<keyword evidence="6" id="KW-0443">Lipid metabolism</keyword>
<dbReference type="EMBL" id="CAJPEV010000095">
    <property type="protein sequence ID" value="CAG0880472.1"/>
    <property type="molecule type" value="Genomic_DNA"/>
</dbReference>
<name>A0A7R9A2R1_9CRUS</name>
<dbReference type="GO" id="GO:0005789">
    <property type="term" value="C:endoplasmic reticulum membrane"/>
    <property type="evidence" value="ECO:0007669"/>
    <property type="project" value="UniProtKB-SubCell"/>
</dbReference>
<proteinExistence type="predicted"/>
<evidence type="ECO:0000256" key="6">
    <source>
        <dbReference type="ARBA" id="ARBA00023098"/>
    </source>
</evidence>
<dbReference type="AlphaFoldDB" id="A0A7R9A2R1"/>
<dbReference type="Proteomes" id="UP000677054">
    <property type="component" value="Unassembled WGS sequence"/>
</dbReference>
<dbReference type="CDD" id="cd23995">
    <property type="entry name" value="Seipin_BSCL2_like"/>
    <property type="match status" value="1"/>
</dbReference>
<evidence type="ECO:0000256" key="1">
    <source>
        <dbReference type="ARBA" id="ARBA00004477"/>
    </source>
</evidence>
<evidence type="ECO:0000256" key="8">
    <source>
        <dbReference type="SAM" id="MobiDB-lite"/>
    </source>
</evidence>
<dbReference type="InterPro" id="IPR009617">
    <property type="entry name" value="Seipin"/>
</dbReference>
<feature type="region of interest" description="Disordered" evidence="8">
    <location>
        <begin position="326"/>
        <end position="376"/>
    </location>
</feature>
<organism evidence="10">
    <name type="scientific">Darwinula stevensoni</name>
    <dbReference type="NCBI Taxonomy" id="69355"/>
    <lineage>
        <taxon>Eukaryota</taxon>
        <taxon>Metazoa</taxon>
        <taxon>Ecdysozoa</taxon>
        <taxon>Arthropoda</taxon>
        <taxon>Crustacea</taxon>
        <taxon>Oligostraca</taxon>
        <taxon>Ostracoda</taxon>
        <taxon>Podocopa</taxon>
        <taxon>Podocopida</taxon>
        <taxon>Darwinulocopina</taxon>
        <taxon>Darwinuloidea</taxon>
        <taxon>Darwinulidae</taxon>
        <taxon>Darwinula</taxon>
    </lineage>
</organism>
<dbReference type="GO" id="GO:0006629">
    <property type="term" value="P:lipid metabolic process"/>
    <property type="evidence" value="ECO:0007669"/>
    <property type="project" value="UniProtKB-KW"/>
</dbReference>
<evidence type="ECO:0000256" key="4">
    <source>
        <dbReference type="ARBA" id="ARBA00022824"/>
    </source>
</evidence>
<feature type="compositionally biased region" description="Low complexity" evidence="8">
    <location>
        <begin position="329"/>
        <end position="340"/>
    </location>
</feature>
<dbReference type="Pfam" id="PF06775">
    <property type="entry name" value="Seipin"/>
    <property type="match status" value="1"/>
</dbReference>
<comment type="subcellular location">
    <subcellularLocation>
        <location evidence="1">Endoplasmic reticulum membrane</location>
        <topology evidence="1">Multi-pass membrane protein</topology>
    </subcellularLocation>
</comment>
<feature type="transmembrane region" description="Helical" evidence="9">
    <location>
        <begin position="232"/>
        <end position="255"/>
    </location>
</feature>
<gene>
    <name evidence="10" type="ORF">DSTB1V02_LOCUS1090</name>
</gene>
<reference evidence="10" key="1">
    <citation type="submission" date="2020-11" db="EMBL/GenBank/DDBJ databases">
        <authorList>
            <person name="Tran Van P."/>
        </authorList>
    </citation>
    <scope>NUCLEOTIDE SEQUENCE</scope>
</reference>
<dbReference type="PANTHER" id="PTHR21212">
    <property type="entry name" value="BERNARDINELLI-SEIP CONGENITAL LIPODYSTROPHY 2 HOMOLOG BSCL2 PROTEIN"/>
    <property type="match status" value="1"/>
</dbReference>
<keyword evidence="11" id="KW-1185">Reference proteome</keyword>
<keyword evidence="7 9" id="KW-0472">Membrane</keyword>